<accession>A0A7I8D2I4</accession>
<dbReference type="Proteomes" id="UP000593890">
    <property type="component" value="Chromosome"/>
</dbReference>
<dbReference type="GO" id="GO:0051536">
    <property type="term" value="F:iron-sulfur cluster binding"/>
    <property type="evidence" value="ECO:0007669"/>
    <property type="project" value="UniProtKB-KW"/>
</dbReference>
<dbReference type="EMBL" id="AP023321">
    <property type="protein sequence ID" value="BCI61028.1"/>
    <property type="molecule type" value="Genomic_DNA"/>
</dbReference>
<dbReference type="Pfam" id="PF02906">
    <property type="entry name" value="Fe_hyd_lg_C"/>
    <property type="match status" value="1"/>
</dbReference>
<dbReference type="NCBIfam" id="TIGR04105">
    <property type="entry name" value="FeFe_hydrog_B1"/>
    <property type="match status" value="1"/>
</dbReference>
<dbReference type="SUPFAM" id="SSF53920">
    <property type="entry name" value="Fe-only hydrogenase"/>
    <property type="match status" value="1"/>
</dbReference>
<organism evidence="5 6">
    <name type="scientific">Solibaculum mannosilyticum</name>
    <dbReference type="NCBI Taxonomy" id="2780922"/>
    <lineage>
        <taxon>Bacteria</taxon>
        <taxon>Bacillati</taxon>
        <taxon>Bacillota</taxon>
        <taxon>Clostridia</taxon>
        <taxon>Eubacteriales</taxon>
        <taxon>Oscillospiraceae</taxon>
        <taxon>Solibaculum</taxon>
    </lineage>
</organism>
<dbReference type="Gene3D" id="3.40.950.10">
    <property type="entry name" value="Fe-only Hydrogenase (Larger Subunit), Chain L, domain 3"/>
    <property type="match status" value="1"/>
</dbReference>
<gene>
    <name evidence="5" type="ORF">C12CBH8_16670</name>
</gene>
<name>A0A7I8D2I4_9FIRM</name>
<protein>
    <submittedName>
        <fullName evidence="5">[Fe] hydrogenase</fullName>
    </submittedName>
</protein>
<dbReference type="PROSITE" id="PS51379">
    <property type="entry name" value="4FE4S_FER_2"/>
    <property type="match status" value="2"/>
</dbReference>
<keyword evidence="1" id="KW-0479">Metal-binding</keyword>
<dbReference type="KEGG" id="sman:C12CBH8_16670"/>
<reference evidence="6" key="1">
    <citation type="submission" date="2020-07" db="EMBL/GenBank/DDBJ databases">
        <title>Complete genome sequencing of Clostridia bacterium strain 12CBH8.</title>
        <authorList>
            <person name="Sakamoto M."/>
            <person name="Murakami T."/>
            <person name="Mori H."/>
        </authorList>
    </citation>
    <scope>NUCLEOTIDE SEQUENCE [LARGE SCALE GENOMIC DNA]</scope>
    <source>
        <strain evidence="6">12CBH8</strain>
    </source>
</reference>
<evidence type="ECO:0000313" key="5">
    <source>
        <dbReference type="EMBL" id="BCI61028.1"/>
    </source>
</evidence>
<keyword evidence="3" id="KW-0411">Iron-sulfur</keyword>
<dbReference type="InterPro" id="IPR027631">
    <property type="entry name" value="Mono_FeFe_hydrog"/>
</dbReference>
<dbReference type="RefSeq" id="WP_090264454.1">
    <property type="nucleotide sequence ID" value="NZ_AP023321.1"/>
</dbReference>
<dbReference type="AlphaFoldDB" id="A0A7I8D2I4"/>
<keyword evidence="2" id="KW-0408">Iron</keyword>
<dbReference type="PROSITE" id="PS00198">
    <property type="entry name" value="4FE4S_FER_1"/>
    <property type="match status" value="1"/>
</dbReference>
<evidence type="ECO:0000256" key="3">
    <source>
        <dbReference type="ARBA" id="ARBA00023014"/>
    </source>
</evidence>
<sequence length="487" mass="53630">MDEITDIIQIKNEVLKKVCEYAYEGTLEEHVDQIPFEIIKGITPRFRCCVYREREIIRQRVRLAMGKLPADSVYTDLDPSQVVHVIPCACEGCPIARYTVTDNCQSCLAQKCIKACRFGAIYKTPKGAVIDPKKCKKCGKCYEACPYHAIVDMERPCKRACPVNAISIDDNDIAIIDKKKCINCGACVVGCPFGAISDLSMVANVIKEILDPSVRVYAIIAPAVEGQFGQDISLGKIMAATKLLGFDDVYEVALGADAVAYNESQELLERYEKGEKMTSSCCPSFVNLIEQHFPDLKPYVSTTVPPMVAAAQYVKSLDPEGIVVFIGPCITKKSDVLSHYIDQIQYVLTFEELLAMFQTKQINPAQMEISAEEDATSYGKGFAKSGGVAAAVLRAIDELGETPELNVVRCNGVQECMKTLRLLKAGRLSEDFIEGMGCVGGCIAGPASIKEPAEVRRGFDKFADNNNHNIIATNKEKKLDQLHLHQH</sequence>
<dbReference type="InterPro" id="IPR004108">
    <property type="entry name" value="Fe_hydrogenase_lsu_C"/>
</dbReference>
<evidence type="ECO:0000259" key="4">
    <source>
        <dbReference type="PROSITE" id="PS51379"/>
    </source>
</evidence>
<dbReference type="InterPro" id="IPR017900">
    <property type="entry name" value="4Fe4S_Fe_S_CS"/>
</dbReference>
<dbReference type="InterPro" id="IPR017896">
    <property type="entry name" value="4Fe4S_Fe-S-bd"/>
</dbReference>
<dbReference type="InterPro" id="IPR009016">
    <property type="entry name" value="Fe_hydrogenase"/>
</dbReference>
<evidence type="ECO:0000256" key="2">
    <source>
        <dbReference type="ARBA" id="ARBA00023004"/>
    </source>
</evidence>
<dbReference type="SUPFAM" id="SSF54862">
    <property type="entry name" value="4Fe-4S ferredoxins"/>
    <property type="match status" value="2"/>
</dbReference>
<dbReference type="InterPro" id="IPR050340">
    <property type="entry name" value="Cytosolic_Fe-S_CAF"/>
</dbReference>
<dbReference type="Gene3D" id="3.30.70.20">
    <property type="match status" value="2"/>
</dbReference>
<dbReference type="GO" id="GO:0046872">
    <property type="term" value="F:metal ion binding"/>
    <property type="evidence" value="ECO:0007669"/>
    <property type="project" value="UniProtKB-KW"/>
</dbReference>
<evidence type="ECO:0000313" key="6">
    <source>
        <dbReference type="Proteomes" id="UP000593890"/>
    </source>
</evidence>
<dbReference type="PANTHER" id="PTHR11615">
    <property type="entry name" value="NITRATE, FORMATE, IRON DEHYDROGENASE"/>
    <property type="match status" value="1"/>
</dbReference>
<feature type="domain" description="4Fe-4S ferredoxin-type" evidence="4">
    <location>
        <begin position="172"/>
        <end position="202"/>
    </location>
</feature>
<keyword evidence="6" id="KW-1185">Reference proteome</keyword>
<dbReference type="Pfam" id="PF00037">
    <property type="entry name" value="Fer4"/>
    <property type="match status" value="1"/>
</dbReference>
<proteinExistence type="predicted"/>
<evidence type="ECO:0000256" key="1">
    <source>
        <dbReference type="ARBA" id="ARBA00022723"/>
    </source>
</evidence>
<dbReference type="InterPro" id="IPR057431">
    <property type="entry name" value="LdpA_Fe-S-bd"/>
</dbReference>
<dbReference type="Pfam" id="PF25160">
    <property type="entry name" value="LdpA_Fe-S-bd"/>
    <property type="match status" value="1"/>
</dbReference>
<feature type="domain" description="4Fe-4S ferredoxin-type" evidence="4">
    <location>
        <begin position="126"/>
        <end position="156"/>
    </location>
</feature>